<organism evidence="2 3">
    <name type="scientific">Ovis aries</name>
    <name type="common">Sheep</name>
    <dbReference type="NCBI Taxonomy" id="9940"/>
    <lineage>
        <taxon>Eukaryota</taxon>
        <taxon>Metazoa</taxon>
        <taxon>Chordata</taxon>
        <taxon>Craniata</taxon>
        <taxon>Vertebrata</taxon>
        <taxon>Euteleostomi</taxon>
        <taxon>Mammalia</taxon>
        <taxon>Eutheria</taxon>
        <taxon>Laurasiatheria</taxon>
        <taxon>Artiodactyla</taxon>
        <taxon>Ruminantia</taxon>
        <taxon>Pecora</taxon>
        <taxon>Bovidae</taxon>
        <taxon>Caprinae</taxon>
        <taxon>Ovis</taxon>
    </lineage>
</organism>
<evidence type="ECO:0000313" key="2">
    <source>
        <dbReference type="EMBL" id="KAG5198304.1"/>
    </source>
</evidence>
<proteinExistence type="predicted"/>
<evidence type="ECO:0000256" key="1">
    <source>
        <dbReference type="SAM" id="MobiDB-lite"/>
    </source>
</evidence>
<name>A0A835ZYI2_SHEEP</name>
<dbReference type="EMBL" id="JAEMGP010000018">
    <property type="protein sequence ID" value="KAG5198304.1"/>
    <property type="molecule type" value="Genomic_DNA"/>
</dbReference>
<sequence>MPLALLPWGRARAGTAASPAPSREATAAAAAALWGPRSLHFLYRSERGFQEEAGLGGQGFFFLSKAFRQRLAARSPPTPTPGALGSPCSRAPWAGLGRAWRRWRRVEATSRGVLPAPLRQLPETGEKNLEKSLQLGGESRGKQGASAPDRQVGKPRALRRALSRFTS</sequence>
<accession>A0A835ZYI2</accession>
<evidence type="ECO:0000313" key="3">
    <source>
        <dbReference type="Proteomes" id="UP000664991"/>
    </source>
</evidence>
<dbReference type="Proteomes" id="UP000664991">
    <property type="component" value="Unassembled WGS sequence"/>
</dbReference>
<dbReference type="AlphaFoldDB" id="A0A835ZYI2"/>
<gene>
    <name evidence="2" type="ORF">JEQ12_007994</name>
</gene>
<feature type="region of interest" description="Disordered" evidence="1">
    <location>
        <begin position="115"/>
        <end position="167"/>
    </location>
</feature>
<reference evidence="2 3" key="1">
    <citation type="submission" date="2020-12" db="EMBL/GenBank/DDBJ databases">
        <title>De novo assembly of Tibetan sheep genome.</title>
        <authorList>
            <person name="Li X."/>
        </authorList>
    </citation>
    <scope>NUCLEOTIDE SEQUENCE [LARGE SCALE GENOMIC DNA]</scope>
    <source>
        <tissue evidence="2">Heart</tissue>
    </source>
</reference>
<protein>
    <submittedName>
        <fullName evidence="2">Uncharacterized protein</fullName>
    </submittedName>
</protein>
<feature type="compositionally biased region" description="Basic residues" evidence="1">
    <location>
        <begin position="156"/>
        <end position="167"/>
    </location>
</feature>
<comment type="caution">
    <text evidence="2">The sequence shown here is derived from an EMBL/GenBank/DDBJ whole genome shotgun (WGS) entry which is preliminary data.</text>
</comment>